<evidence type="ECO:0000256" key="1">
    <source>
        <dbReference type="SAM" id="MobiDB-lite"/>
    </source>
</evidence>
<feature type="compositionally biased region" description="Basic and acidic residues" evidence="1">
    <location>
        <begin position="645"/>
        <end position="683"/>
    </location>
</feature>
<evidence type="ECO:0000313" key="2">
    <source>
        <dbReference type="EMBL" id="KAF2165849.1"/>
    </source>
</evidence>
<protein>
    <recommendedName>
        <fullName evidence="4">PWWP domain-containing protein</fullName>
    </recommendedName>
</protein>
<name>A0A6A6CJG4_ZASCE</name>
<evidence type="ECO:0000313" key="3">
    <source>
        <dbReference type="Proteomes" id="UP000799537"/>
    </source>
</evidence>
<dbReference type="RefSeq" id="XP_033666738.1">
    <property type="nucleotide sequence ID" value="XM_033813075.1"/>
</dbReference>
<dbReference type="SUPFAM" id="SSF63748">
    <property type="entry name" value="Tudor/PWWP/MBT"/>
    <property type="match status" value="1"/>
</dbReference>
<dbReference type="OrthoDB" id="3825471at2759"/>
<dbReference type="Gene3D" id="2.30.30.140">
    <property type="match status" value="1"/>
</dbReference>
<sequence length="724" mass="80658">MAGSNFSVEALMNSHHVFHQLGDDIALVSKTPSRPNHPAPVTEGSTWLITYNGALWPAMVCDVDGAPARFIASRRGPHELPAILLGRHKYIWVSTQTIREYDPNRDYLASAKKFDQPEILATDDDSTKVEKQRQKAFRQDAPAFLGAEYWHNYISRNSQVRKLEAERNAQESRKKSQSTPKRRRSDEDSFSSGSRKRRATGEKGHSTESKGYPTPTSSRKKSNRNMFGLEYAHLFGGCHDEGTESPSRKAGSTMYSQVVARAQRARHHDVDIDDDTDVDGSNGLFMPKTGDDKARHQKSPSFIKREQRHAPPQVGPNMCRVLISSNRSGIIIPLTALDNCFYLHQRETFNNITKEHIIDLRKDPRAIDQALTEQQFLSIYDYLHTGKIVPHITPSTNGDSISAIEKTRSAQILSQAFVAATKIQHEYLQEIIQQKLCRLHPLPIVAIPPVAREILSVTSPNGGTKVEKFMREWIIDHVGWDFWDLCPKFSEPIHKLITEHGLAEVVFGKVVQRMEGEKAAADREEAEKTAAAEGLTGPMAPMKIEAATFQAKNIPAGMSAEGQMGSKRTEAEQTQLETMGLLEPENAKLEQIEAENIEAENPALEKTAREMAAAAAEKRAAESLKAQDLATSNAKPSNIDTEMAGTEKVEEPDTAIPEKHEREKMTDLYKTEPETTNIEKIKPDSTMTDGMKAEQQPLSNGNPNEAAEGPVEPLPEAVSDWLHL</sequence>
<dbReference type="EMBL" id="ML993599">
    <property type="protein sequence ID" value="KAF2165849.1"/>
    <property type="molecule type" value="Genomic_DNA"/>
</dbReference>
<feature type="compositionally biased region" description="Basic and acidic residues" evidence="1">
    <location>
        <begin position="199"/>
        <end position="208"/>
    </location>
</feature>
<accession>A0A6A6CJG4</accession>
<feature type="compositionally biased region" description="Basic and acidic residues" evidence="1">
    <location>
        <begin position="162"/>
        <end position="174"/>
    </location>
</feature>
<evidence type="ECO:0008006" key="4">
    <source>
        <dbReference type="Google" id="ProtNLM"/>
    </source>
</evidence>
<dbReference type="CDD" id="cd05162">
    <property type="entry name" value="PWWP"/>
    <property type="match status" value="1"/>
</dbReference>
<feature type="compositionally biased region" description="Polar residues" evidence="1">
    <location>
        <begin position="629"/>
        <end position="640"/>
    </location>
</feature>
<feature type="region of interest" description="Disordered" evidence="1">
    <location>
        <begin position="162"/>
        <end position="223"/>
    </location>
</feature>
<feature type="region of interest" description="Disordered" evidence="1">
    <location>
        <begin position="265"/>
        <end position="313"/>
    </location>
</feature>
<dbReference type="Proteomes" id="UP000799537">
    <property type="component" value="Unassembled WGS sequence"/>
</dbReference>
<feature type="region of interest" description="Disordered" evidence="1">
    <location>
        <begin position="623"/>
        <end position="724"/>
    </location>
</feature>
<dbReference type="AlphaFoldDB" id="A0A6A6CJG4"/>
<gene>
    <name evidence="2" type="ORF">M409DRAFT_55706</name>
</gene>
<keyword evidence="3" id="KW-1185">Reference proteome</keyword>
<reference evidence="2" key="1">
    <citation type="journal article" date="2020" name="Stud. Mycol.">
        <title>101 Dothideomycetes genomes: a test case for predicting lifestyles and emergence of pathogens.</title>
        <authorList>
            <person name="Haridas S."/>
            <person name="Albert R."/>
            <person name="Binder M."/>
            <person name="Bloem J."/>
            <person name="Labutti K."/>
            <person name="Salamov A."/>
            <person name="Andreopoulos B."/>
            <person name="Baker S."/>
            <person name="Barry K."/>
            <person name="Bills G."/>
            <person name="Bluhm B."/>
            <person name="Cannon C."/>
            <person name="Castanera R."/>
            <person name="Culley D."/>
            <person name="Daum C."/>
            <person name="Ezra D."/>
            <person name="Gonzalez J."/>
            <person name="Henrissat B."/>
            <person name="Kuo A."/>
            <person name="Liang C."/>
            <person name="Lipzen A."/>
            <person name="Lutzoni F."/>
            <person name="Magnuson J."/>
            <person name="Mondo S."/>
            <person name="Nolan M."/>
            <person name="Ohm R."/>
            <person name="Pangilinan J."/>
            <person name="Park H.-J."/>
            <person name="Ramirez L."/>
            <person name="Alfaro M."/>
            <person name="Sun H."/>
            <person name="Tritt A."/>
            <person name="Yoshinaga Y."/>
            <person name="Zwiers L.-H."/>
            <person name="Turgeon B."/>
            <person name="Goodwin S."/>
            <person name="Spatafora J."/>
            <person name="Crous P."/>
            <person name="Grigoriev I."/>
        </authorList>
    </citation>
    <scope>NUCLEOTIDE SEQUENCE</scope>
    <source>
        <strain evidence="2">ATCC 36951</strain>
    </source>
</reference>
<organism evidence="2 3">
    <name type="scientific">Zasmidium cellare ATCC 36951</name>
    <dbReference type="NCBI Taxonomy" id="1080233"/>
    <lineage>
        <taxon>Eukaryota</taxon>
        <taxon>Fungi</taxon>
        <taxon>Dikarya</taxon>
        <taxon>Ascomycota</taxon>
        <taxon>Pezizomycotina</taxon>
        <taxon>Dothideomycetes</taxon>
        <taxon>Dothideomycetidae</taxon>
        <taxon>Mycosphaerellales</taxon>
        <taxon>Mycosphaerellaceae</taxon>
        <taxon>Zasmidium</taxon>
    </lineage>
</organism>
<dbReference type="GeneID" id="54566347"/>
<proteinExistence type="predicted"/>